<dbReference type="PANTHER" id="PTHR47326">
    <property type="entry name" value="TRANSPOSABLE ELEMENT TC3 TRANSPOSASE-LIKE PROTEIN"/>
    <property type="match status" value="1"/>
</dbReference>
<sequence>LVRQFLDETFAHRWIGRRGYIEWPPRSPDLTPLDYFLWGYLKDRVYATKPANLEELRGRIIHEVQLISRDLRLKVLGEFYLRLGQCQEVAGAQFEHMK</sequence>
<name>A0A151IAD8_9HYME</name>
<keyword evidence="2" id="KW-1185">Reference proteome</keyword>
<proteinExistence type="predicted"/>
<evidence type="ECO:0000313" key="1">
    <source>
        <dbReference type="EMBL" id="KYM95854.1"/>
    </source>
</evidence>
<dbReference type="EMBL" id="KQ978262">
    <property type="protein sequence ID" value="KYM95854.1"/>
    <property type="molecule type" value="Genomic_DNA"/>
</dbReference>
<accession>A0A151IAD8</accession>
<dbReference type="Proteomes" id="UP000078542">
    <property type="component" value="Unassembled WGS sequence"/>
</dbReference>
<dbReference type="AlphaFoldDB" id="A0A151IAD8"/>
<dbReference type="STRING" id="456900.A0A151IAD8"/>
<dbReference type="GO" id="GO:0003676">
    <property type="term" value="F:nucleic acid binding"/>
    <property type="evidence" value="ECO:0007669"/>
    <property type="project" value="InterPro"/>
</dbReference>
<dbReference type="Gene3D" id="3.30.420.10">
    <property type="entry name" value="Ribonuclease H-like superfamily/Ribonuclease H"/>
    <property type="match status" value="1"/>
</dbReference>
<feature type="non-terminal residue" evidence="1">
    <location>
        <position position="1"/>
    </location>
</feature>
<protein>
    <submittedName>
        <fullName evidence="1">Uncharacterized protein</fullName>
    </submittedName>
</protein>
<gene>
    <name evidence="1" type="ORF">ALC62_13505</name>
</gene>
<dbReference type="PANTHER" id="PTHR47326:SF1">
    <property type="entry name" value="HTH PSQ-TYPE DOMAIN-CONTAINING PROTEIN"/>
    <property type="match status" value="1"/>
</dbReference>
<organism evidence="1 2">
    <name type="scientific">Cyphomyrmex costatus</name>
    <dbReference type="NCBI Taxonomy" id="456900"/>
    <lineage>
        <taxon>Eukaryota</taxon>
        <taxon>Metazoa</taxon>
        <taxon>Ecdysozoa</taxon>
        <taxon>Arthropoda</taxon>
        <taxon>Hexapoda</taxon>
        <taxon>Insecta</taxon>
        <taxon>Pterygota</taxon>
        <taxon>Neoptera</taxon>
        <taxon>Endopterygota</taxon>
        <taxon>Hymenoptera</taxon>
        <taxon>Apocrita</taxon>
        <taxon>Aculeata</taxon>
        <taxon>Formicoidea</taxon>
        <taxon>Formicidae</taxon>
        <taxon>Myrmicinae</taxon>
        <taxon>Cyphomyrmex</taxon>
    </lineage>
</organism>
<evidence type="ECO:0000313" key="2">
    <source>
        <dbReference type="Proteomes" id="UP000078542"/>
    </source>
</evidence>
<dbReference type="InterPro" id="IPR036397">
    <property type="entry name" value="RNaseH_sf"/>
</dbReference>
<reference evidence="1 2" key="1">
    <citation type="submission" date="2016-03" db="EMBL/GenBank/DDBJ databases">
        <title>Cyphomyrmex costatus WGS genome.</title>
        <authorList>
            <person name="Nygaard S."/>
            <person name="Hu H."/>
            <person name="Boomsma J."/>
            <person name="Zhang G."/>
        </authorList>
    </citation>
    <scope>NUCLEOTIDE SEQUENCE [LARGE SCALE GENOMIC DNA]</scope>
    <source>
        <strain evidence="1">MS0001</strain>
        <tissue evidence="1">Whole body</tissue>
    </source>
</reference>